<dbReference type="GO" id="GO:0009653">
    <property type="term" value="P:anatomical structure morphogenesis"/>
    <property type="evidence" value="ECO:0007669"/>
    <property type="project" value="TreeGrafter"/>
</dbReference>
<keyword evidence="5" id="KW-1185">Reference proteome</keyword>
<evidence type="ECO:0000256" key="1">
    <source>
        <dbReference type="ARBA" id="ARBA00023015"/>
    </source>
</evidence>
<accession>A0A232F3N3</accession>
<dbReference type="InterPro" id="IPR013790">
    <property type="entry name" value="Dwarfin"/>
</dbReference>
<comment type="caution">
    <text evidence="4">The sequence shown here is derived from an EMBL/GenBank/DDBJ whole genome shotgun (WGS) entry which is preliminary data.</text>
</comment>
<dbReference type="GO" id="GO:0071144">
    <property type="term" value="C:heteromeric SMAD protein complex"/>
    <property type="evidence" value="ECO:0007669"/>
    <property type="project" value="TreeGrafter"/>
</dbReference>
<dbReference type="PANTHER" id="PTHR13703">
    <property type="entry name" value="SMAD"/>
    <property type="match status" value="1"/>
</dbReference>
<proteinExistence type="predicted"/>
<name>A0A232F3N3_9HYME</name>
<evidence type="ECO:0000313" key="4">
    <source>
        <dbReference type="EMBL" id="OXU25456.1"/>
    </source>
</evidence>
<dbReference type="STRING" id="543379.A0A232F3N3"/>
<dbReference type="EMBL" id="NNAY01001022">
    <property type="protein sequence ID" value="OXU25456.1"/>
    <property type="molecule type" value="Genomic_DNA"/>
</dbReference>
<protein>
    <recommendedName>
        <fullName evidence="3">MH2 domain-containing protein</fullName>
    </recommendedName>
</protein>
<dbReference type="AlphaFoldDB" id="A0A232F3N3"/>
<dbReference type="InterPro" id="IPR008984">
    <property type="entry name" value="SMAD_FHA_dom_sf"/>
</dbReference>
<dbReference type="PROSITE" id="PS51076">
    <property type="entry name" value="MH2"/>
    <property type="match status" value="1"/>
</dbReference>
<dbReference type="GO" id="GO:0030509">
    <property type="term" value="P:BMP signaling pathway"/>
    <property type="evidence" value="ECO:0007669"/>
    <property type="project" value="TreeGrafter"/>
</dbReference>
<keyword evidence="2" id="KW-0804">Transcription</keyword>
<dbReference type="InterPro" id="IPR001132">
    <property type="entry name" value="SMAD_dom_Dwarfin-type"/>
</dbReference>
<evidence type="ECO:0000259" key="3">
    <source>
        <dbReference type="PROSITE" id="PS51076"/>
    </source>
</evidence>
<dbReference type="GO" id="GO:0000981">
    <property type="term" value="F:DNA-binding transcription factor activity, RNA polymerase II-specific"/>
    <property type="evidence" value="ECO:0007669"/>
    <property type="project" value="TreeGrafter"/>
</dbReference>
<dbReference type="GO" id="GO:0070411">
    <property type="term" value="F:I-SMAD binding"/>
    <property type="evidence" value="ECO:0007669"/>
    <property type="project" value="TreeGrafter"/>
</dbReference>
<dbReference type="Proteomes" id="UP000215335">
    <property type="component" value="Unassembled WGS sequence"/>
</dbReference>
<dbReference type="GO" id="GO:0030154">
    <property type="term" value="P:cell differentiation"/>
    <property type="evidence" value="ECO:0007669"/>
    <property type="project" value="TreeGrafter"/>
</dbReference>
<feature type="domain" description="MH2" evidence="3">
    <location>
        <begin position="11"/>
        <end position="205"/>
    </location>
</feature>
<organism evidence="4 5">
    <name type="scientific">Trichomalopsis sarcophagae</name>
    <dbReference type="NCBI Taxonomy" id="543379"/>
    <lineage>
        <taxon>Eukaryota</taxon>
        <taxon>Metazoa</taxon>
        <taxon>Ecdysozoa</taxon>
        <taxon>Arthropoda</taxon>
        <taxon>Hexapoda</taxon>
        <taxon>Insecta</taxon>
        <taxon>Pterygota</taxon>
        <taxon>Neoptera</taxon>
        <taxon>Endopterygota</taxon>
        <taxon>Hymenoptera</taxon>
        <taxon>Apocrita</taxon>
        <taxon>Proctotrupomorpha</taxon>
        <taxon>Chalcidoidea</taxon>
        <taxon>Pteromalidae</taxon>
        <taxon>Pteromalinae</taxon>
        <taxon>Trichomalopsis</taxon>
    </lineage>
</organism>
<dbReference type="GO" id="GO:0060395">
    <property type="term" value="P:SMAD protein signal transduction"/>
    <property type="evidence" value="ECO:0007669"/>
    <property type="project" value="TreeGrafter"/>
</dbReference>
<evidence type="ECO:0000256" key="2">
    <source>
        <dbReference type="ARBA" id="ARBA00023163"/>
    </source>
</evidence>
<dbReference type="GO" id="GO:0050793">
    <property type="term" value="P:regulation of developmental process"/>
    <property type="evidence" value="ECO:0007669"/>
    <property type="project" value="UniProtKB-ARBA"/>
</dbReference>
<dbReference type="SUPFAM" id="SSF49879">
    <property type="entry name" value="SMAD/FHA domain"/>
    <property type="match status" value="1"/>
</dbReference>
<dbReference type="SMART" id="SM00524">
    <property type="entry name" value="DWB"/>
    <property type="match status" value="1"/>
</dbReference>
<reference evidence="4 5" key="1">
    <citation type="journal article" date="2017" name="Curr. Biol.">
        <title>The Evolution of Venom by Co-option of Single-Copy Genes.</title>
        <authorList>
            <person name="Martinson E.O."/>
            <person name="Mrinalini"/>
            <person name="Kelkar Y.D."/>
            <person name="Chang C.H."/>
            <person name="Werren J.H."/>
        </authorList>
    </citation>
    <scope>NUCLEOTIDE SEQUENCE [LARGE SCALE GENOMIC DNA]</scope>
    <source>
        <strain evidence="4 5">Alberta</strain>
        <tissue evidence="4">Whole body</tissue>
    </source>
</reference>
<dbReference type="GO" id="GO:0000978">
    <property type="term" value="F:RNA polymerase II cis-regulatory region sequence-specific DNA binding"/>
    <property type="evidence" value="ECO:0007669"/>
    <property type="project" value="TreeGrafter"/>
</dbReference>
<evidence type="ECO:0000313" key="5">
    <source>
        <dbReference type="Proteomes" id="UP000215335"/>
    </source>
</evidence>
<dbReference type="GO" id="GO:0009791">
    <property type="term" value="P:post-embryonic development"/>
    <property type="evidence" value="ECO:0007669"/>
    <property type="project" value="UniProtKB-ARBA"/>
</dbReference>
<keyword evidence="1" id="KW-0805">Transcription regulation</keyword>
<dbReference type="Pfam" id="PF03166">
    <property type="entry name" value="MH2"/>
    <property type="match status" value="1"/>
</dbReference>
<dbReference type="InterPro" id="IPR017855">
    <property type="entry name" value="SMAD-like_dom_sf"/>
</dbReference>
<sequence length="212" mass="24218">MSFYSSNTSEWCGVMYCEGSIRYGSEYRTPHKIFRINGYTNPNYDPNVFRLGSIIRWLNDKPRSSELKKQINNGLQLNLIGSEVFVTNLSTTAVYVAAMDAKMFNGIPIAHVLVRKLETGEKISVFDYVNFTKVLGHNVNYGIEALHKISDYCYIKVSFKDDFTYDRGLSGLEAPCWVQIELHSPREWLDRVLEAMPPIKPTTSNHALETTD</sequence>
<gene>
    <name evidence="4" type="ORF">TSAR_012046</name>
</gene>
<dbReference type="GO" id="GO:0051239">
    <property type="term" value="P:regulation of multicellular organismal process"/>
    <property type="evidence" value="ECO:0007669"/>
    <property type="project" value="UniProtKB-ARBA"/>
</dbReference>
<dbReference type="Gene3D" id="2.60.200.10">
    <property type="match status" value="1"/>
</dbReference>